<comment type="caution">
    <text evidence="2">The sequence shown here is derived from an EMBL/GenBank/DDBJ whole genome shotgun (WGS) entry which is preliminary data.</text>
</comment>
<feature type="region of interest" description="Disordered" evidence="1">
    <location>
        <begin position="416"/>
        <end position="470"/>
    </location>
</feature>
<evidence type="ECO:0000313" key="3">
    <source>
        <dbReference type="Proteomes" id="UP000499080"/>
    </source>
</evidence>
<keyword evidence="3" id="KW-1185">Reference proteome</keyword>
<protein>
    <submittedName>
        <fullName evidence="2">Uncharacterized protein</fullName>
    </submittedName>
</protein>
<accession>A0A4Y2UN98</accession>
<feature type="compositionally biased region" description="Polar residues" evidence="1">
    <location>
        <begin position="424"/>
        <end position="461"/>
    </location>
</feature>
<evidence type="ECO:0000313" key="2">
    <source>
        <dbReference type="EMBL" id="GBO13624.1"/>
    </source>
</evidence>
<dbReference type="AlphaFoldDB" id="A0A4Y2UN98"/>
<name>A0A4Y2UN98_ARAVE</name>
<organism evidence="2 3">
    <name type="scientific">Araneus ventricosus</name>
    <name type="common">Orbweaver spider</name>
    <name type="synonym">Epeira ventricosa</name>
    <dbReference type="NCBI Taxonomy" id="182803"/>
    <lineage>
        <taxon>Eukaryota</taxon>
        <taxon>Metazoa</taxon>
        <taxon>Ecdysozoa</taxon>
        <taxon>Arthropoda</taxon>
        <taxon>Chelicerata</taxon>
        <taxon>Arachnida</taxon>
        <taxon>Araneae</taxon>
        <taxon>Araneomorphae</taxon>
        <taxon>Entelegynae</taxon>
        <taxon>Araneoidea</taxon>
        <taxon>Araneidae</taxon>
        <taxon>Araneus</taxon>
    </lineage>
</organism>
<feature type="region of interest" description="Disordered" evidence="1">
    <location>
        <begin position="492"/>
        <end position="534"/>
    </location>
</feature>
<feature type="compositionally biased region" description="Polar residues" evidence="1">
    <location>
        <begin position="69"/>
        <end position="78"/>
    </location>
</feature>
<feature type="region of interest" description="Disordered" evidence="1">
    <location>
        <begin position="574"/>
        <end position="626"/>
    </location>
</feature>
<dbReference type="Proteomes" id="UP000499080">
    <property type="component" value="Unassembled WGS sequence"/>
</dbReference>
<gene>
    <name evidence="2" type="ORF">AVEN_70030_1</name>
</gene>
<reference evidence="2 3" key="1">
    <citation type="journal article" date="2019" name="Sci. Rep.">
        <title>Orb-weaving spider Araneus ventricosus genome elucidates the spidroin gene catalogue.</title>
        <authorList>
            <person name="Kono N."/>
            <person name="Nakamura H."/>
            <person name="Ohtoshi R."/>
            <person name="Moran D.A.P."/>
            <person name="Shinohara A."/>
            <person name="Yoshida Y."/>
            <person name="Fujiwara M."/>
            <person name="Mori M."/>
            <person name="Tomita M."/>
            <person name="Arakawa K."/>
        </authorList>
    </citation>
    <scope>NUCLEOTIDE SEQUENCE [LARGE SCALE GENOMIC DNA]</scope>
</reference>
<evidence type="ECO:0000256" key="1">
    <source>
        <dbReference type="SAM" id="MobiDB-lite"/>
    </source>
</evidence>
<dbReference type="EMBL" id="BGPR01037899">
    <property type="protein sequence ID" value="GBO13624.1"/>
    <property type="molecule type" value="Genomic_DNA"/>
</dbReference>
<feature type="compositionally biased region" description="Basic and acidic residues" evidence="1">
    <location>
        <begin position="605"/>
        <end position="614"/>
    </location>
</feature>
<feature type="region of interest" description="Disordered" evidence="1">
    <location>
        <begin position="56"/>
        <end position="92"/>
    </location>
</feature>
<feature type="non-terminal residue" evidence="2">
    <location>
        <position position="1"/>
    </location>
</feature>
<proteinExistence type="predicted"/>
<feature type="region of interest" description="Disordered" evidence="1">
    <location>
        <begin position="1"/>
        <end position="23"/>
    </location>
</feature>
<sequence length="889" mass="100770">HSRLAQEVLNEEGESEKSIPPKDIAIDSLLAQEALNRECINEDSSIPENRVLYSELSQEELGEESNSQASSSPDNTVLHSPIVQKGVDKTENNTVPSSIEIHLRETNRNSSLSLQNTEHDYVEIGESCRQDDNTGRMEYSETIKGSIARNKSAAGDDPVAIHVARNKSHFAIVSPDINQELVVAETDKTINTKHKHLDETFDTTEDDSSYVIKTHSNHENKNQEKISLQELKMKAYDFEAGAQEGGSDKNLKSTPLDKTFIDQNNSLSYMGFDRKNIKDHQNVYQQSIQDNEQNFDKTISEEILSETVRNFFKHRNRLNRSVHMPTNVTTKQNQKSIINFKDIKSKPEEAILHQDTNAHLHPENTYLACEVQNYLTQANASAEGDDNTDFELSKHPDFKTKQFKLRENMVLKSKYKQRKRKTLLMNNSVSEDQPTDISGAGNNSESNFNIHNSMMQSPSTDSQKQESSNNQNSFIEAIEENIYQEIDFSKEREKTSNNRSNALVFGSPQFPLKDSETPSNDNLERSSLETETCATANTARHETDFEKISSNLDPDFELSKYRCWKKKQLKSGEDEVLKSKYKQRKRKTQPENRSVLEDSPTDVSGSEKRGEPHDYSQTSHMSHLGGASVENKQSVDSDDINILNSMMQRLSTDPQKKEPSNNQNSCIAACEENTLKSKSSISSFGCTKQISKQPNSILERSSFQSYTSVNEAHWETDFSKEKEKTSNIRSNAFESGSTQLSMKAPQTLLTDILKRNPFESYTVENEAHQVPELCKVKEKISNNRSNNFVFGSTQLSMNVPEKPLTNILENRPFESHTTANEAHHEINLNKEKEKPSHIRSNNFVFGSTELSMNVPKKLLTNILERSSIESHTTANEVNHEISMNKEKGV</sequence>